<gene>
    <name evidence="1" type="ORF">NDU88_003999</name>
</gene>
<keyword evidence="2" id="KW-1185">Reference proteome</keyword>
<organism evidence="1 2">
    <name type="scientific">Pleurodeles waltl</name>
    <name type="common">Iberian ribbed newt</name>
    <dbReference type="NCBI Taxonomy" id="8319"/>
    <lineage>
        <taxon>Eukaryota</taxon>
        <taxon>Metazoa</taxon>
        <taxon>Chordata</taxon>
        <taxon>Craniata</taxon>
        <taxon>Vertebrata</taxon>
        <taxon>Euteleostomi</taxon>
        <taxon>Amphibia</taxon>
        <taxon>Batrachia</taxon>
        <taxon>Caudata</taxon>
        <taxon>Salamandroidea</taxon>
        <taxon>Salamandridae</taxon>
        <taxon>Pleurodelinae</taxon>
        <taxon>Pleurodeles</taxon>
    </lineage>
</organism>
<accession>A0AAV7PB67</accession>
<proteinExistence type="predicted"/>
<dbReference type="AlphaFoldDB" id="A0AAV7PB67"/>
<dbReference type="EMBL" id="JANPWB010000011">
    <property type="protein sequence ID" value="KAJ1125571.1"/>
    <property type="molecule type" value="Genomic_DNA"/>
</dbReference>
<protein>
    <submittedName>
        <fullName evidence="1">Uncharacterized protein</fullName>
    </submittedName>
</protein>
<reference evidence="1" key="1">
    <citation type="journal article" date="2022" name="bioRxiv">
        <title>Sequencing and chromosome-scale assembly of the giantPleurodeles waltlgenome.</title>
        <authorList>
            <person name="Brown T."/>
            <person name="Elewa A."/>
            <person name="Iarovenko S."/>
            <person name="Subramanian E."/>
            <person name="Araus A.J."/>
            <person name="Petzold A."/>
            <person name="Susuki M."/>
            <person name="Suzuki K.-i.T."/>
            <person name="Hayashi T."/>
            <person name="Toyoda A."/>
            <person name="Oliveira C."/>
            <person name="Osipova E."/>
            <person name="Leigh N.D."/>
            <person name="Simon A."/>
            <person name="Yun M.H."/>
        </authorList>
    </citation>
    <scope>NUCLEOTIDE SEQUENCE</scope>
    <source>
        <strain evidence="1">20211129_DDA</strain>
        <tissue evidence="1">Liver</tissue>
    </source>
</reference>
<comment type="caution">
    <text evidence="1">The sequence shown here is derived from an EMBL/GenBank/DDBJ whole genome shotgun (WGS) entry which is preliminary data.</text>
</comment>
<evidence type="ECO:0000313" key="2">
    <source>
        <dbReference type="Proteomes" id="UP001066276"/>
    </source>
</evidence>
<dbReference type="Proteomes" id="UP001066276">
    <property type="component" value="Chromosome 7"/>
</dbReference>
<evidence type="ECO:0000313" key="1">
    <source>
        <dbReference type="EMBL" id="KAJ1125571.1"/>
    </source>
</evidence>
<name>A0AAV7PB67_PLEWA</name>
<sequence>MFLHRNRCLRRQFGSCGVYLCPLAGVFDRPLTADLGLTAVPMVQLSRSAGWLVQSKSQILRSFLNRDREGVAEMKRESVRGLSDEGGE</sequence>